<dbReference type="Proteomes" id="UP001152888">
    <property type="component" value="Unassembled WGS sequence"/>
</dbReference>
<reference evidence="1" key="1">
    <citation type="submission" date="2022-03" db="EMBL/GenBank/DDBJ databases">
        <authorList>
            <person name="Sayadi A."/>
        </authorList>
    </citation>
    <scope>NUCLEOTIDE SEQUENCE</scope>
</reference>
<evidence type="ECO:0000313" key="1">
    <source>
        <dbReference type="EMBL" id="CAH1961090.1"/>
    </source>
</evidence>
<protein>
    <submittedName>
        <fullName evidence="1">Uncharacterized protein</fullName>
    </submittedName>
</protein>
<dbReference type="AlphaFoldDB" id="A0A9P0JUI9"/>
<sequence>MYYYFLDVLSSSPADDRRPLFKRRHWHPPLVATSESCHVCQ</sequence>
<keyword evidence="2" id="KW-1185">Reference proteome</keyword>
<proteinExistence type="predicted"/>
<accession>A0A9P0JUI9</accession>
<dbReference type="EMBL" id="CAKOFQ010006691">
    <property type="protein sequence ID" value="CAH1961090.1"/>
    <property type="molecule type" value="Genomic_DNA"/>
</dbReference>
<gene>
    <name evidence="1" type="ORF">ACAOBT_LOCUS3972</name>
</gene>
<comment type="caution">
    <text evidence="1">The sequence shown here is derived from an EMBL/GenBank/DDBJ whole genome shotgun (WGS) entry which is preliminary data.</text>
</comment>
<organism evidence="1 2">
    <name type="scientific">Acanthoscelides obtectus</name>
    <name type="common">Bean weevil</name>
    <name type="synonym">Bruchus obtectus</name>
    <dbReference type="NCBI Taxonomy" id="200917"/>
    <lineage>
        <taxon>Eukaryota</taxon>
        <taxon>Metazoa</taxon>
        <taxon>Ecdysozoa</taxon>
        <taxon>Arthropoda</taxon>
        <taxon>Hexapoda</taxon>
        <taxon>Insecta</taxon>
        <taxon>Pterygota</taxon>
        <taxon>Neoptera</taxon>
        <taxon>Endopterygota</taxon>
        <taxon>Coleoptera</taxon>
        <taxon>Polyphaga</taxon>
        <taxon>Cucujiformia</taxon>
        <taxon>Chrysomeloidea</taxon>
        <taxon>Chrysomelidae</taxon>
        <taxon>Bruchinae</taxon>
        <taxon>Bruchini</taxon>
        <taxon>Acanthoscelides</taxon>
    </lineage>
</organism>
<evidence type="ECO:0000313" key="2">
    <source>
        <dbReference type="Proteomes" id="UP001152888"/>
    </source>
</evidence>
<name>A0A9P0JUI9_ACAOB</name>